<dbReference type="EMBL" id="BDOQ01000008">
    <property type="protein sequence ID" value="GBG14515.1"/>
    <property type="molecule type" value="Genomic_DNA"/>
</dbReference>
<reference evidence="1 2" key="1">
    <citation type="journal article" date="2018" name="Environ. Microbiol.">
        <title>Isolation and genomic characterization of Novimethylophilus kurashikiensis gen. nov. sp. nov., a new lanthanide-dependent methylotrophic species of Methylophilaceae.</title>
        <authorList>
            <person name="Lv H."/>
            <person name="Sahin N."/>
            <person name="Tani A."/>
        </authorList>
    </citation>
    <scope>NUCLEOTIDE SEQUENCE [LARGE SCALE GENOMIC DNA]</scope>
    <source>
        <strain evidence="1 2">La2-4</strain>
    </source>
</reference>
<name>A0A2R5F907_9PROT</name>
<dbReference type="AlphaFoldDB" id="A0A2R5F907"/>
<evidence type="ECO:0000313" key="1">
    <source>
        <dbReference type="EMBL" id="GBG14515.1"/>
    </source>
</evidence>
<proteinExistence type="predicted"/>
<keyword evidence="2" id="KW-1185">Reference proteome</keyword>
<dbReference type="InterPro" id="IPR025358">
    <property type="entry name" value="DUF4262"/>
</dbReference>
<gene>
    <name evidence="1" type="ORF">NMK_2114</name>
</gene>
<protein>
    <submittedName>
        <fullName evidence="1">Chemotaxis protein</fullName>
    </submittedName>
</protein>
<dbReference type="RefSeq" id="WP_181376246.1">
    <property type="nucleotide sequence ID" value="NZ_BDOQ01000008.1"/>
</dbReference>
<comment type="caution">
    <text evidence="1">The sequence shown here is derived from an EMBL/GenBank/DDBJ whole genome shotgun (WGS) entry which is preliminary data.</text>
</comment>
<accession>A0A2R5F907</accession>
<organism evidence="1 2">
    <name type="scientific">Novimethylophilus kurashikiensis</name>
    <dbReference type="NCBI Taxonomy" id="1825523"/>
    <lineage>
        <taxon>Bacteria</taxon>
        <taxon>Pseudomonadati</taxon>
        <taxon>Pseudomonadota</taxon>
        <taxon>Betaproteobacteria</taxon>
        <taxon>Nitrosomonadales</taxon>
        <taxon>Methylophilaceae</taxon>
        <taxon>Novimethylophilus</taxon>
    </lineage>
</organism>
<dbReference type="Pfam" id="PF14081">
    <property type="entry name" value="DUF4262"/>
    <property type="match status" value="1"/>
</dbReference>
<dbReference type="Proteomes" id="UP000245081">
    <property type="component" value="Unassembled WGS sequence"/>
</dbReference>
<evidence type="ECO:0000313" key="2">
    <source>
        <dbReference type="Proteomes" id="UP000245081"/>
    </source>
</evidence>
<sequence>MADHDHDEDCECCRLGPDEYLEQVEAIIEQYGLAVIPTGTECAGRPVKFSYTVGLSSQGMPELIVFSMPPDISQPILNHAANLLRKNALAFDEPVQFKFLPLPLVFKKVPAGAAEDFICVANVRAGEPLPAVQVVWCDADGNFPWQAGFDERAKFAQPLLFESMH</sequence>